<keyword evidence="5" id="KW-1185">Reference proteome</keyword>
<feature type="compositionally biased region" description="Low complexity" evidence="1">
    <location>
        <begin position="28"/>
        <end position="37"/>
    </location>
</feature>
<feature type="compositionally biased region" description="Polar residues" evidence="1">
    <location>
        <begin position="1"/>
        <end position="13"/>
    </location>
</feature>
<feature type="transmembrane region" description="Helical" evidence="2">
    <location>
        <begin position="178"/>
        <end position="204"/>
    </location>
</feature>
<dbReference type="EMBL" id="VOBR01000010">
    <property type="protein sequence ID" value="TWP50872.1"/>
    <property type="molecule type" value="Genomic_DNA"/>
</dbReference>
<feature type="transmembrane region" description="Helical" evidence="2">
    <location>
        <begin position="73"/>
        <end position="97"/>
    </location>
</feature>
<keyword evidence="2" id="KW-0472">Membrane</keyword>
<evidence type="ECO:0000313" key="4">
    <source>
        <dbReference type="EMBL" id="TWP50872.1"/>
    </source>
</evidence>
<protein>
    <recommendedName>
        <fullName evidence="3">DUF7847 domain-containing protein</fullName>
    </recommendedName>
</protein>
<feature type="transmembrane region" description="Helical" evidence="2">
    <location>
        <begin position="303"/>
        <end position="333"/>
    </location>
</feature>
<evidence type="ECO:0000259" key="3">
    <source>
        <dbReference type="Pfam" id="PF25231"/>
    </source>
</evidence>
<reference evidence="4 5" key="1">
    <citation type="submission" date="2019-07" db="EMBL/GenBank/DDBJ databases">
        <title>Lentzea xizangensis sp. nov., isolated from Qinghai-Tibetan Plateau Soils.</title>
        <authorList>
            <person name="Huang J."/>
        </authorList>
    </citation>
    <scope>NUCLEOTIDE SEQUENCE [LARGE SCALE GENOMIC DNA]</scope>
    <source>
        <strain evidence="4 5">FXJ1.1311</strain>
    </source>
</reference>
<feature type="transmembrane region" description="Helical" evidence="2">
    <location>
        <begin position="210"/>
        <end position="237"/>
    </location>
</feature>
<proteinExistence type="predicted"/>
<dbReference type="Proteomes" id="UP000316639">
    <property type="component" value="Unassembled WGS sequence"/>
</dbReference>
<feature type="transmembrane region" description="Helical" evidence="2">
    <location>
        <begin position="135"/>
        <end position="158"/>
    </location>
</feature>
<evidence type="ECO:0000256" key="2">
    <source>
        <dbReference type="SAM" id="Phobius"/>
    </source>
</evidence>
<feature type="transmembrane region" description="Helical" evidence="2">
    <location>
        <begin position="258"/>
        <end position="283"/>
    </location>
</feature>
<feature type="region of interest" description="Disordered" evidence="1">
    <location>
        <begin position="1"/>
        <end position="50"/>
    </location>
</feature>
<evidence type="ECO:0000256" key="1">
    <source>
        <dbReference type="SAM" id="MobiDB-lite"/>
    </source>
</evidence>
<dbReference type="RefSeq" id="WP_146353121.1">
    <property type="nucleotide sequence ID" value="NZ_VOBR01000010.1"/>
</dbReference>
<sequence>MSETPEWSSPDQRPQQENNPAPPPPPQYGQQQYGQPYHQPPQAPKPGIIPLRPLGVGEVLDGAITTMRRYPKAVLGVSAVVVAITQLITVLVVWPLINDINNLASVDPNDLTPSQAREMAIDVIYSGLVGGGVSLLVQLVAQTFLSGYVTVVVGRAVLGQPISFREAWDEFRPRLLSLLGATALITLMLLTGVALCVLLGVLFVPLSIPLFILSALLGVALIIWLMVMFSLVTPALVLERGPIVESFRRSRLLVQDAWWRTFGILLLALLIGSMINNIIGLPFSLLGTDFSAIMAGKPATTSFGALLLTAVGGTIAGTITYPFSSAVTVLLYVDRRIRREGMDIELARAAGLTGGQ</sequence>
<dbReference type="Pfam" id="PF25231">
    <property type="entry name" value="DUF7847"/>
    <property type="match status" value="1"/>
</dbReference>
<comment type="caution">
    <text evidence="4">The sequence shown here is derived from an EMBL/GenBank/DDBJ whole genome shotgun (WGS) entry which is preliminary data.</text>
</comment>
<organism evidence="4 5">
    <name type="scientific">Lentzea tibetensis</name>
    <dbReference type="NCBI Taxonomy" id="2591470"/>
    <lineage>
        <taxon>Bacteria</taxon>
        <taxon>Bacillati</taxon>
        <taxon>Actinomycetota</taxon>
        <taxon>Actinomycetes</taxon>
        <taxon>Pseudonocardiales</taxon>
        <taxon>Pseudonocardiaceae</taxon>
        <taxon>Lentzea</taxon>
    </lineage>
</organism>
<dbReference type="AlphaFoldDB" id="A0A563ETF6"/>
<dbReference type="PANTHER" id="PTHR33133:SF1">
    <property type="entry name" value="EXPRESSED PROTEIN-RELATED"/>
    <property type="match status" value="1"/>
</dbReference>
<gene>
    <name evidence="4" type="ORF">FKR81_17445</name>
</gene>
<dbReference type="OrthoDB" id="121140at2"/>
<evidence type="ECO:0000313" key="5">
    <source>
        <dbReference type="Proteomes" id="UP000316639"/>
    </source>
</evidence>
<accession>A0A563ETF6</accession>
<dbReference type="PANTHER" id="PTHR33133">
    <property type="entry name" value="OS08G0107100 PROTEIN-RELATED"/>
    <property type="match status" value="1"/>
</dbReference>
<dbReference type="InterPro" id="IPR057169">
    <property type="entry name" value="DUF7847"/>
</dbReference>
<keyword evidence="2" id="KW-0812">Transmembrane</keyword>
<feature type="domain" description="DUF7847" evidence="3">
    <location>
        <begin position="56"/>
        <end position="325"/>
    </location>
</feature>
<name>A0A563ETF6_9PSEU</name>
<keyword evidence="2" id="KW-1133">Transmembrane helix</keyword>